<organism evidence="2 3">
    <name type="scientific">Diaporthe vaccinii</name>
    <dbReference type="NCBI Taxonomy" id="105482"/>
    <lineage>
        <taxon>Eukaryota</taxon>
        <taxon>Fungi</taxon>
        <taxon>Dikarya</taxon>
        <taxon>Ascomycota</taxon>
        <taxon>Pezizomycotina</taxon>
        <taxon>Sordariomycetes</taxon>
        <taxon>Sordariomycetidae</taxon>
        <taxon>Diaporthales</taxon>
        <taxon>Diaporthaceae</taxon>
        <taxon>Diaporthe</taxon>
        <taxon>Diaporthe eres species complex</taxon>
    </lineage>
</organism>
<feature type="region of interest" description="Disordered" evidence="1">
    <location>
        <begin position="301"/>
        <end position="332"/>
    </location>
</feature>
<accession>A0ABR4EMM3</accession>
<sequence>MEGRPGSKHSRFRPLPSTELSVKEFVWLKLTEYGWFSTDEDNIEVADGITCMLIALCIQSSPSEAFHILFDGQAQTDFALEISTKFLSLNPAPNDPNLQSFVSSIFSFYQDFFWRQRIQPQPHKVNPHQMASDGSSISDNSSVNQAKKLIANTEGILCRFFEFPGEIRDMIYKATLIASEDTLLRSFTPPPLLCASRRLRGEALPLFYKYNNFEIKVQRSPQDQVLAAGRRLPSVDMRVWRRFLDMWNVFNASGTNGLQYVERVTVIYQLSARSGMPFGCDHGYDRRLGFRFSRTPFDEDVVEKQDEASNAGNKESSEGSHGSSSESSDEDDECCDRECHYVALNRGTFDWPNRNETQRFLFEKNRQCKTGRLWEVHPLPRLANMLWRCARDCPQAAQNVDFLYPDYFFKGRLSSKTQYGEYEEESFYDPDDADDERSW</sequence>
<evidence type="ECO:0000313" key="3">
    <source>
        <dbReference type="Proteomes" id="UP001600888"/>
    </source>
</evidence>
<evidence type="ECO:0000256" key="1">
    <source>
        <dbReference type="SAM" id="MobiDB-lite"/>
    </source>
</evidence>
<dbReference type="Proteomes" id="UP001600888">
    <property type="component" value="Unassembled WGS sequence"/>
</dbReference>
<gene>
    <name evidence="2" type="ORF">FJTKL_09724</name>
</gene>
<reference evidence="2 3" key="1">
    <citation type="submission" date="2024-03" db="EMBL/GenBank/DDBJ databases">
        <title>A high-quality draft genome sequence of Diaporthe vaccinii, a causative agent of upright dieback and viscid rot disease in cranberry plants.</title>
        <authorList>
            <person name="Sarrasin M."/>
            <person name="Lang B.F."/>
            <person name="Burger G."/>
        </authorList>
    </citation>
    <scope>NUCLEOTIDE SEQUENCE [LARGE SCALE GENOMIC DNA]</scope>
    <source>
        <strain evidence="2 3">IS7</strain>
    </source>
</reference>
<name>A0ABR4EMM3_9PEZI</name>
<protein>
    <submittedName>
        <fullName evidence="2">Uncharacterized protein</fullName>
    </submittedName>
</protein>
<evidence type="ECO:0000313" key="2">
    <source>
        <dbReference type="EMBL" id="KAL2283666.1"/>
    </source>
</evidence>
<dbReference type="EMBL" id="JBAWTH010000041">
    <property type="protein sequence ID" value="KAL2283666.1"/>
    <property type="molecule type" value="Genomic_DNA"/>
</dbReference>
<comment type="caution">
    <text evidence="2">The sequence shown here is derived from an EMBL/GenBank/DDBJ whole genome shotgun (WGS) entry which is preliminary data.</text>
</comment>
<proteinExistence type="predicted"/>
<keyword evidence="3" id="KW-1185">Reference proteome</keyword>